<reference evidence="3 4" key="1">
    <citation type="submission" date="2023-07" db="EMBL/GenBank/DDBJ databases">
        <authorList>
            <person name="Kim M.K."/>
        </authorList>
    </citation>
    <scope>NUCLEOTIDE SEQUENCE [LARGE SCALE GENOMIC DNA]</scope>
    <source>
        <strain evidence="3 4">KR1UV-12</strain>
    </source>
</reference>
<sequence length="80" mass="8230">MASVSRAFRVSLIPLLLLSTAPLHGRPVAPPPKAKVAPAKPAPAPAPVAPAPVPLDTSAWLYKGSDIEPDAAWSFGTLPN</sequence>
<evidence type="ECO:0000313" key="4">
    <source>
        <dbReference type="Proteomes" id="UP001230685"/>
    </source>
</evidence>
<protein>
    <submittedName>
        <fullName evidence="3">Uncharacterized protein</fullName>
    </submittedName>
</protein>
<dbReference type="Proteomes" id="UP001230685">
    <property type="component" value="Unassembled WGS sequence"/>
</dbReference>
<dbReference type="RefSeq" id="WP_305173956.1">
    <property type="nucleotide sequence ID" value="NZ_JAUUDS010000008.1"/>
</dbReference>
<feature type="region of interest" description="Disordered" evidence="1">
    <location>
        <begin position="27"/>
        <end position="51"/>
    </location>
</feature>
<feature type="chain" id="PRO_5045055403" evidence="2">
    <location>
        <begin position="26"/>
        <end position="80"/>
    </location>
</feature>
<gene>
    <name evidence="3" type="ORF">Q5H91_13500</name>
</gene>
<organism evidence="3 4">
    <name type="scientific">Sphingomonas aurea</name>
    <dbReference type="NCBI Taxonomy" id="3063994"/>
    <lineage>
        <taxon>Bacteria</taxon>
        <taxon>Pseudomonadati</taxon>
        <taxon>Pseudomonadota</taxon>
        <taxon>Alphaproteobacteria</taxon>
        <taxon>Sphingomonadales</taxon>
        <taxon>Sphingomonadaceae</taxon>
        <taxon>Sphingomonas</taxon>
    </lineage>
</organism>
<evidence type="ECO:0000256" key="2">
    <source>
        <dbReference type="SAM" id="SignalP"/>
    </source>
</evidence>
<evidence type="ECO:0000313" key="3">
    <source>
        <dbReference type="EMBL" id="MDP1028234.1"/>
    </source>
</evidence>
<feature type="compositionally biased region" description="Pro residues" evidence="1">
    <location>
        <begin position="40"/>
        <end position="51"/>
    </location>
</feature>
<keyword evidence="2" id="KW-0732">Signal</keyword>
<keyword evidence="4" id="KW-1185">Reference proteome</keyword>
<feature type="non-terminal residue" evidence="3">
    <location>
        <position position="80"/>
    </location>
</feature>
<proteinExistence type="predicted"/>
<comment type="caution">
    <text evidence="3">The sequence shown here is derived from an EMBL/GenBank/DDBJ whole genome shotgun (WGS) entry which is preliminary data.</text>
</comment>
<dbReference type="EMBL" id="JAUUDS010000008">
    <property type="protein sequence ID" value="MDP1028234.1"/>
    <property type="molecule type" value="Genomic_DNA"/>
</dbReference>
<accession>A0ABT9EMQ3</accession>
<evidence type="ECO:0000256" key="1">
    <source>
        <dbReference type="SAM" id="MobiDB-lite"/>
    </source>
</evidence>
<name>A0ABT9EMQ3_9SPHN</name>
<feature type="signal peptide" evidence="2">
    <location>
        <begin position="1"/>
        <end position="25"/>
    </location>
</feature>